<comment type="caution">
    <text evidence="3">The sequence shown here is derived from an EMBL/GenBank/DDBJ whole genome shotgun (WGS) entry which is preliminary data.</text>
</comment>
<dbReference type="EMBL" id="RBKT01000001">
    <property type="protein sequence ID" value="RKR89354.1"/>
    <property type="molecule type" value="Genomic_DNA"/>
</dbReference>
<evidence type="ECO:0000256" key="1">
    <source>
        <dbReference type="SAM" id="MobiDB-lite"/>
    </source>
</evidence>
<feature type="region of interest" description="Disordered" evidence="1">
    <location>
        <begin position="1"/>
        <end position="23"/>
    </location>
</feature>
<feature type="transmembrane region" description="Helical" evidence="2">
    <location>
        <begin position="140"/>
        <end position="159"/>
    </location>
</feature>
<feature type="transmembrane region" description="Helical" evidence="2">
    <location>
        <begin position="60"/>
        <end position="78"/>
    </location>
</feature>
<keyword evidence="2" id="KW-0472">Membrane</keyword>
<feature type="compositionally biased region" description="Acidic residues" evidence="1">
    <location>
        <begin position="218"/>
        <end position="229"/>
    </location>
</feature>
<keyword evidence="2" id="KW-0812">Transmembrane</keyword>
<organism evidence="3 4">
    <name type="scientific">Micromonospora pisi</name>
    <dbReference type="NCBI Taxonomy" id="589240"/>
    <lineage>
        <taxon>Bacteria</taxon>
        <taxon>Bacillati</taxon>
        <taxon>Actinomycetota</taxon>
        <taxon>Actinomycetes</taxon>
        <taxon>Micromonosporales</taxon>
        <taxon>Micromonosporaceae</taxon>
        <taxon>Micromonospora</taxon>
    </lineage>
</organism>
<reference evidence="3 4" key="1">
    <citation type="submission" date="2018-10" db="EMBL/GenBank/DDBJ databases">
        <title>Sequencing the genomes of 1000 actinobacteria strains.</title>
        <authorList>
            <person name="Klenk H.-P."/>
        </authorList>
    </citation>
    <scope>NUCLEOTIDE SEQUENCE [LARGE SCALE GENOMIC DNA]</scope>
    <source>
        <strain evidence="3 4">DSM 45175</strain>
    </source>
</reference>
<evidence type="ECO:0000313" key="4">
    <source>
        <dbReference type="Proteomes" id="UP000277671"/>
    </source>
</evidence>
<gene>
    <name evidence="3" type="ORF">BDK92_3698</name>
</gene>
<accession>A0A495JLZ4</accession>
<protein>
    <submittedName>
        <fullName evidence="3">Uncharacterized protein</fullName>
    </submittedName>
</protein>
<name>A0A495JLZ4_9ACTN</name>
<evidence type="ECO:0000256" key="2">
    <source>
        <dbReference type="SAM" id="Phobius"/>
    </source>
</evidence>
<feature type="transmembrane region" description="Helical" evidence="2">
    <location>
        <begin position="109"/>
        <end position="128"/>
    </location>
</feature>
<keyword evidence="4" id="KW-1185">Reference proteome</keyword>
<feature type="compositionally biased region" description="Low complexity" evidence="1">
    <location>
        <begin position="258"/>
        <end position="271"/>
    </location>
</feature>
<dbReference type="Proteomes" id="UP000277671">
    <property type="component" value="Unassembled WGS sequence"/>
</dbReference>
<sequence length="271" mass="28165">MMRRGPLPGKGSAMSQDHPIPRQDVRSDGVAVVEWGDQAEPARARGRGELLARLARDARLLPVLGGIGAVAAFASLVGEWTIVEVPGFGADGGPSGRAPAGVAQLDGFGVAYLFGLFGVVCCLALVLFGSSRVRRDVRILGLALAGAVLAVLVAATLTLDDIARLGLFMTDPALNIRYGRGLTAAYVGIGFFGLALILAGRRNRPDPAPSTPATSANDDPEPAEADNEESVFSWRRQQSAGGSGDELEAQPRDLTVGPTAPFATPETPEGR</sequence>
<feature type="region of interest" description="Disordered" evidence="1">
    <location>
        <begin position="205"/>
        <end position="271"/>
    </location>
</feature>
<proteinExistence type="predicted"/>
<evidence type="ECO:0000313" key="3">
    <source>
        <dbReference type="EMBL" id="RKR89354.1"/>
    </source>
</evidence>
<keyword evidence="2" id="KW-1133">Transmembrane helix</keyword>
<feature type="transmembrane region" description="Helical" evidence="2">
    <location>
        <begin position="179"/>
        <end position="199"/>
    </location>
</feature>
<dbReference type="AlphaFoldDB" id="A0A495JLZ4"/>